<keyword evidence="12" id="KW-0677">Repeat</keyword>
<evidence type="ECO:0000256" key="13">
    <source>
        <dbReference type="ARBA" id="ARBA00022989"/>
    </source>
</evidence>
<feature type="chain" id="PRO_5041947222" description="Ephrin-A1" evidence="26">
    <location>
        <begin position="21"/>
        <end position="408"/>
    </location>
</feature>
<evidence type="ECO:0000256" key="16">
    <source>
        <dbReference type="ARBA" id="ARBA00023157"/>
    </source>
</evidence>
<evidence type="ECO:0000256" key="10">
    <source>
        <dbReference type="ARBA" id="ARBA00022692"/>
    </source>
</evidence>
<evidence type="ECO:0000256" key="12">
    <source>
        <dbReference type="ARBA" id="ARBA00022737"/>
    </source>
</evidence>
<dbReference type="Pfam" id="PF00812">
    <property type="entry name" value="Ephrin"/>
    <property type="match status" value="1"/>
</dbReference>
<dbReference type="InterPro" id="IPR019765">
    <property type="entry name" value="Ephrin_CS"/>
</dbReference>
<dbReference type="Proteomes" id="UP001221898">
    <property type="component" value="Unassembled WGS sequence"/>
</dbReference>
<dbReference type="AlphaFoldDB" id="A0AAD7RGK3"/>
<dbReference type="GO" id="GO:0046875">
    <property type="term" value="F:ephrin receptor binding"/>
    <property type="evidence" value="ECO:0007669"/>
    <property type="project" value="InterPro"/>
</dbReference>
<evidence type="ECO:0000256" key="26">
    <source>
        <dbReference type="SAM" id="SignalP"/>
    </source>
</evidence>
<protein>
    <recommendedName>
        <fullName evidence="20">Ephrin-A1</fullName>
    </recommendedName>
    <alternativeName>
        <fullName evidence="19">Solute carrier family 50 member 1</fullName>
    </alternativeName>
    <alternativeName>
        <fullName evidence="5">Sugar transporter SWEET1</fullName>
    </alternativeName>
</protein>
<feature type="transmembrane region" description="Helical" evidence="25">
    <location>
        <begin position="254"/>
        <end position="275"/>
    </location>
</feature>
<feature type="compositionally biased region" description="Gly residues" evidence="24">
    <location>
        <begin position="163"/>
        <end position="173"/>
    </location>
</feature>
<dbReference type="PANTHER" id="PTHR11304:SF19">
    <property type="entry name" value="EPHRIN-A1"/>
    <property type="match status" value="1"/>
</dbReference>
<keyword evidence="17" id="KW-0325">Glycoprotein</keyword>
<dbReference type="GO" id="GO:0098552">
    <property type="term" value="C:side of membrane"/>
    <property type="evidence" value="ECO:0007669"/>
    <property type="project" value="UniProtKB-KW"/>
</dbReference>
<dbReference type="GO" id="GO:0048013">
    <property type="term" value="P:ephrin receptor signaling pathway"/>
    <property type="evidence" value="ECO:0007669"/>
    <property type="project" value="InterPro"/>
</dbReference>
<dbReference type="Pfam" id="PF03083">
    <property type="entry name" value="MtN3_slv"/>
    <property type="match status" value="2"/>
</dbReference>
<dbReference type="PROSITE" id="PS01299">
    <property type="entry name" value="EPHRIN_RBD_1"/>
    <property type="match status" value="1"/>
</dbReference>
<dbReference type="FunFam" id="1.20.1280.290:FF:000004">
    <property type="entry name" value="Sugar transporter SWEET"/>
    <property type="match status" value="1"/>
</dbReference>
<evidence type="ECO:0000256" key="11">
    <source>
        <dbReference type="ARBA" id="ARBA00022729"/>
    </source>
</evidence>
<evidence type="ECO:0000256" key="21">
    <source>
        <dbReference type="ARBA" id="ARBA00054132"/>
    </source>
</evidence>
<evidence type="ECO:0000256" key="18">
    <source>
        <dbReference type="ARBA" id="ARBA00023288"/>
    </source>
</evidence>
<evidence type="ECO:0000259" key="27">
    <source>
        <dbReference type="PROSITE" id="PS51551"/>
    </source>
</evidence>
<keyword evidence="18" id="KW-0449">Lipoprotein</keyword>
<keyword evidence="10 25" id="KW-0812">Transmembrane</keyword>
<dbReference type="PRINTS" id="PR01347">
    <property type="entry name" value="EPHRIN"/>
</dbReference>
<dbReference type="GO" id="GO:0010605">
    <property type="term" value="P:negative regulation of macromolecule metabolic process"/>
    <property type="evidence" value="ECO:0007669"/>
    <property type="project" value="UniProtKB-ARBA"/>
</dbReference>
<keyword evidence="29" id="KW-1185">Reference proteome</keyword>
<feature type="transmembrane region" description="Helical" evidence="25">
    <location>
        <begin position="370"/>
        <end position="391"/>
    </location>
</feature>
<dbReference type="GO" id="GO:1902533">
    <property type="term" value="P:positive regulation of intracellular signal transduction"/>
    <property type="evidence" value="ECO:0007669"/>
    <property type="project" value="UniProtKB-ARBA"/>
</dbReference>
<comment type="similarity">
    <text evidence="4">Belongs to the SWEET sugar transporter family.</text>
</comment>
<feature type="transmembrane region" description="Helical" evidence="25">
    <location>
        <begin position="287"/>
        <end position="305"/>
    </location>
</feature>
<dbReference type="EMBL" id="JAINUG010000285">
    <property type="protein sequence ID" value="KAJ8383799.1"/>
    <property type="molecule type" value="Genomic_DNA"/>
</dbReference>
<dbReference type="PANTHER" id="PTHR11304">
    <property type="entry name" value="EPHRIN"/>
    <property type="match status" value="1"/>
</dbReference>
<dbReference type="PROSITE" id="PS51551">
    <property type="entry name" value="EPHRIN_RBD_2"/>
    <property type="match status" value="1"/>
</dbReference>
<reference evidence="28" key="1">
    <citation type="journal article" date="2023" name="Science">
        <title>Genome structures resolve the early diversification of teleost fishes.</title>
        <authorList>
            <person name="Parey E."/>
            <person name="Louis A."/>
            <person name="Montfort J."/>
            <person name="Bouchez O."/>
            <person name="Roques C."/>
            <person name="Iampietro C."/>
            <person name="Lluch J."/>
            <person name="Castinel A."/>
            <person name="Donnadieu C."/>
            <person name="Desvignes T."/>
            <person name="Floi Bucao C."/>
            <person name="Jouanno E."/>
            <person name="Wen M."/>
            <person name="Mejri S."/>
            <person name="Dirks R."/>
            <person name="Jansen H."/>
            <person name="Henkel C."/>
            <person name="Chen W.J."/>
            <person name="Zahm M."/>
            <person name="Cabau C."/>
            <person name="Klopp C."/>
            <person name="Thompson A.W."/>
            <person name="Robinson-Rechavi M."/>
            <person name="Braasch I."/>
            <person name="Lecointre G."/>
            <person name="Bobe J."/>
            <person name="Postlethwait J.H."/>
            <person name="Berthelot C."/>
            <person name="Roest Crollius H."/>
            <person name="Guiguen Y."/>
        </authorList>
    </citation>
    <scope>NUCLEOTIDE SEQUENCE</scope>
    <source>
        <strain evidence="28">NC1722</strain>
    </source>
</reference>
<dbReference type="InterPro" id="IPR008972">
    <property type="entry name" value="Cupredoxin"/>
</dbReference>
<evidence type="ECO:0000256" key="6">
    <source>
        <dbReference type="ARBA" id="ARBA00022448"/>
    </source>
</evidence>
<keyword evidence="13 25" id="KW-1133">Transmembrane helix</keyword>
<dbReference type="Gene3D" id="2.60.40.420">
    <property type="entry name" value="Cupredoxins - blue copper proteins"/>
    <property type="match status" value="1"/>
</dbReference>
<evidence type="ECO:0000256" key="9">
    <source>
        <dbReference type="ARBA" id="ARBA00022622"/>
    </source>
</evidence>
<evidence type="ECO:0000313" key="28">
    <source>
        <dbReference type="EMBL" id="KAJ8383799.1"/>
    </source>
</evidence>
<evidence type="ECO:0000256" key="20">
    <source>
        <dbReference type="ARBA" id="ARBA00040413"/>
    </source>
</evidence>
<evidence type="ECO:0000256" key="2">
    <source>
        <dbReference type="ARBA" id="ARBA00004651"/>
    </source>
</evidence>
<dbReference type="InterPro" id="IPR004316">
    <property type="entry name" value="SWEET_rpt"/>
</dbReference>
<evidence type="ECO:0000256" key="23">
    <source>
        <dbReference type="RuleBase" id="RU004375"/>
    </source>
</evidence>
<evidence type="ECO:0000256" key="3">
    <source>
        <dbReference type="ARBA" id="ARBA00004653"/>
    </source>
</evidence>
<proteinExistence type="inferred from homology"/>
<feature type="region of interest" description="Disordered" evidence="24">
    <location>
        <begin position="154"/>
        <end position="196"/>
    </location>
</feature>
<keyword evidence="9" id="KW-0336">GPI-anchor</keyword>
<keyword evidence="11 26" id="KW-0732">Signal</keyword>
<keyword evidence="7" id="KW-1003">Cell membrane</keyword>
<evidence type="ECO:0000256" key="8">
    <source>
        <dbReference type="ARBA" id="ARBA00022597"/>
    </source>
</evidence>
<keyword evidence="16" id="KW-1015">Disulfide bond</keyword>
<feature type="signal peptide" evidence="26">
    <location>
        <begin position="1"/>
        <end position="20"/>
    </location>
</feature>
<feature type="domain" description="Ephrin RBD" evidence="27">
    <location>
        <begin position="20"/>
        <end position="153"/>
    </location>
</feature>
<dbReference type="FunFam" id="1.20.1280.290:FF:000010">
    <property type="entry name" value="Sugar transporter SWEET"/>
    <property type="match status" value="1"/>
</dbReference>
<organism evidence="28 29">
    <name type="scientific">Aldrovandia affinis</name>
    <dbReference type="NCBI Taxonomy" id="143900"/>
    <lineage>
        <taxon>Eukaryota</taxon>
        <taxon>Metazoa</taxon>
        <taxon>Chordata</taxon>
        <taxon>Craniata</taxon>
        <taxon>Vertebrata</taxon>
        <taxon>Euteleostomi</taxon>
        <taxon>Actinopterygii</taxon>
        <taxon>Neopterygii</taxon>
        <taxon>Teleostei</taxon>
        <taxon>Notacanthiformes</taxon>
        <taxon>Halosauridae</taxon>
        <taxon>Aldrovandia</taxon>
    </lineage>
</organism>
<dbReference type="InterPro" id="IPR001799">
    <property type="entry name" value="Ephrin_RBD"/>
</dbReference>
<dbReference type="GO" id="GO:0000139">
    <property type="term" value="C:Golgi membrane"/>
    <property type="evidence" value="ECO:0007669"/>
    <property type="project" value="UniProtKB-SubCell"/>
</dbReference>
<comment type="caution">
    <text evidence="22">Lacks conserved residue(s) required for the propagation of feature annotation.</text>
</comment>
<evidence type="ECO:0000256" key="15">
    <source>
        <dbReference type="ARBA" id="ARBA00023136"/>
    </source>
</evidence>
<sequence>MELVWLVCVALSIGAWFVSAERHSVFWNSTNPKFLRDEYTVEVRINDYLDIVCPHYQRGEVLSQEAERYVLYMVEREDYEACSSPAFDQLRWECARPFAPHAPEKFSEKFQRFTPFTLGKEFREGESYYYISKPLHHHGQECMRLKVDVSKSKASKETNVHGGSDGRTGGGGVHVPSNKLPADDPSVNSPEVQKSVGSSSGVQLASISSLLTTDLKKMRVTQSADNIQFLPFLTTCLNNLGWLYYGVLKKDGTLVLVNVIGATLQSLYIMAYCHYTKSRRRVSAQTLTAGALLCGAWVYFSVFLTQGERQLAQLGLTCSVFTVSMYLSPLTDLVEIVRSRSVERLSFPLTVATFLTSTSWTLYGLQLQDYYIMVPNTPGIITSLIRFFLFWRFSSINQSMPAYKLVQI</sequence>
<evidence type="ECO:0000256" key="1">
    <source>
        <dbReference type="ARBA" id="ARBA00004589"/>
    </source>
</evidence>
<keyword evidence="8" id="KW-0762">Sugar transport</keyword>
<evidence type="ECO:0000256" key="4">
    <source>
        <dbReference type="ARBA" id="ARBA00007809"/>
    </source>
</evidence>
<comment type="caution">
    <text evidence="28">The sequence shown here is derived from an EMBL/GenBank/DDBJ whole genome shotgun (WGS) entry which is preliminary data.</text>
</comment>
<comment type="subcellular location">
    <subcellularLocation>
        <location evidence="2">Cell membrane</location>
        <topology evidence="2">Multi-pass membrane protein</topology>
    </subcellularLocation>
    <subcellularLocation>
        <location evidence="3">Golgi apparatus membrane</location>
        <topology evidence="3">Multi-pass membrane protein</topology>
    </subcellularLocation>
    <subcellularLocation>
        <location evidence="1">Membrane</location>
        <topology evidence="1">Lipid-anchor</topology>
        <topology evidence="1">GPI-anchor</topology>
    </subcellularLocation>
</comment>
<name>A0AAD7RGK3_9TELE</name>
<evidence type="ECO:0000313" key="29">
    <source>
        <dbReference type="Proteomes" id="UP001221898"/>
    </source>
</evidence>
<gene>
    <name evidence="28" type="ORF">AAFF_G00214860</name>
</gene>
<dbReference type="Gene3D" id="1.20.1280.290">
    <property type="match status" value="2"/>
</dbReference>
<dbReference type="SUPFAM" id="SSF49503">
    <property type="entry name" value="Cupredoxins"/>
    <property type="match status" value="1"/>
</dbReference>
<evidence type="ECO:0000256" key="19">
    <source>
        <dbReference type="ARBA" id="ARBA00031430"/>
    </source>
</evidence>
<evidence type="ECO:0000256" key="5">
    <source>
        <dbReference type="ARBA" id="ARBA00021741"/>
    </source>
</evidence>
<dbReference type="CDD" id="cd10425">
    <property type="entry name" value="Ephrin-A_Ectodomain"/>
    <property type="match status" value="1"/>
</dbReference>
<comment type="function">
    <text evidence="21">Mediates sugar transport across membranes.</text>
</comment>
<dbReference type="FunFam" id="2.60.40.420:FF:000017">
    <property type="entry name" value="ephrin-A1"/>
    <property type="match status" value="1"/>
</dbReference>
<evidence type="ECO:0000256" key="7">
    <source>
        <dbReference type="ARBA" id="ARBA00022475"/>
    </source>
</evidence>
<accession>A0AAD7RGK3</accession>
<dbReference type="InterPro" id="IPR031328">
    <property type="entry name" value="Ephrin"/>
</dbReference>
<keyword evidence="14" id="KW-0333">Golgi apparatus</keyword>
<evidence type="ECO:0000256" key="14">
    <source>
        <dbReference type="ARBA" id="ARBA00023034"/>
    </source>
</evidence>
<evidence type="ECO:0000256" key="24">
    <source>
        <dbReference type="SAM" id="MobiDB-lite"/>
    </source>
</evidence>
<evidence type="ECO:0000256" key="25">
    <source>
        <dbReference type="SAM" id="Phobius"/>
    </source>
</evidence>
<keyword evidence="15 23" id="KW-0472">Membrane</keyword>
<dbReference type="GO" id="GO:0005886">
    <property type="term" value="C:plasma membrane"/>
    <property type="evidence" value="ECO:0007669"/>
    <property type="project" value="UniProtKB-SubCell"/>
</dbReference>
<comment type="similarity">
    <text evidence="22 23">Belongs to the ephrin family.</text>
</comment>
<dbReference type="InterPro" id="IPR034252">
    <property type="entry name" value="Ephrin-A_Ecto"/>
</dbReference>
<evidence type="ECO:0000256" key="17">
    <source>
        <dbReference type="ARBA" id="ARBA00023180"/>
    </source>
</evidence>
<keyword evidence="6" id="KW-0813">Transport</keyword>
<evidence type="ECO:0000256" key="22">
    <source>
        <dbReference type="PROSITE-ProRule" id="PRU00884"/>
    </source>
</evidence>
<dbReference type="GO" id="GO:0007411">
    <property type="term" value="P:axon guidance"/>
    <property type="evidence" value="ECO:0007669"/>
    <property type="project" value="TreeGrafter"/>
</dbReference>